<feature type="site" description="Transition state stabilizer" evidence="9">
    <location>
        <position position="46"/>
    </location>
</feature>
<evidence type="ECO:0000256" key="6">
    <source>
        <dbReference type="ARBA" id="ARBA00022777"/>
    </source>
</evidence>
<dbReference type="PIRSF" id="PIRSF000728">
    <property type="entry name" value="NAGK"/>
    <property type="match status" value="1"/>
</dbReference>
<protein>
    <recommendedName>
        <fullName evidence="9">Acetylglutamate kinase</fullName>
        <ecNumber evidence="9">2.7.2.8</ecNumber>
    </recommendedName>
    <alternativeName>
        <fullName evidence="9">N-acetyl-L-glutamate 5-phosphotransferase</fullName>
    </alternativeName>
    <alternativeName>
        <fullName evidence="9">NAG kinase</fullName>
        <shortName evidence="9">NAGK</shortName>
    </alternativeName>
</protein>
<dbReference type="Pfam" id="PF00696">
    <property type="entry name" value="AA_kinase"/>
    <property type="match status" value="1"/>
</dbReference>
<comment type="similarity">
    <text evidence="9">Belongs to the acetylglutamate kinase family. ArgB subfamily.</text>
</comment>
<name>A0ABV9AD32_9ACTN</name>
<evidence type="ECO:0000256" key="9">
    <source>
        <dbReference type="HAMAP-Rule" id="MF_00082"/>
    </source>
</evidence>
<dbReference type="PANTHER" id="PTHR23342:SF0">
    <property type="entry name" value="N-ACETYLGLUTAMATE SYNTHASE, MITOCHONDRIAL"/>
    <property type="match status" value="1"/>
</dbReference>
<dbReference type="RefSeq" id="WP_386451092.1">
    <property type="nucleotide sequence ID" value="NZ_JBHSFH010000013.1"/>
</dbReference>
<dbReference type="EC" id="2.7.2.8" evidence="9"/>
<keyword evidence="6 9" id="KW-0418">Kinase</keyword>
<dbReference type="NCBIfam" id="TIGR00761">
    <property type="entry name" value="argB"/>
    <property type="match status" value="1"/>
</dbReference>
<feature type="binding site" evidence="9">
    <location>
        <position position="103"/>
    </location>
    <ligand>
        <name>substrate</name>
    </ligand>
</feature>
<keyword evidence="4 9" id="KW-0808">Transferase</keyword>
<comment type="pathway">
    <text evidence="1 9">Amino-acid biosynthesis; L-arginine biosynthesis; N(2)-acetyl-L-ornithine from L-glutamate: step 2/4.</text>
</comment>
<evidence type="ECO:0000256" key="8">
    <source>
        <dbReference type="ARBA" id="ARBA00048141"/>
    </source>
</evidence>
<comment type="catalytic activity">
    <reaction evidence="8 9">
        <text>N-acetyl-L-glutamate + ATP = N-acetyl-L-glutamyl 5-phosphate + ADP</text>
        <dbReference type="Rhea" id="RHEA:14629"/>
        <dbReference type="ChEBI" id="CHEBI:30616"/>
        <dbReference type="ChEBI" id="CHEBI:44337"/>
        <dbReference type="ChEBI" id="CHEBI:57936"/>
        <dbReference type="ChEBI" id="CHEBI:456216"/>
        <dbReference type="EC" id="2.7.2.8"/>
    </reaction>
</comment>
<comment type="caution">
    <text evidence="11">The sequence shown here is derived from an EMBL/GenBank/DDBJ whole genome shotgun (WGS) entry which is preliminary data.</text>
</comment>
<organism evidence="11 12">
    <name type="scientific">Streptomyces ovatisporus</name>
    <dbReference type="NCBI Taxonomy" id="1128682"/>
    <lineage>
        <taxon>Bacteria</taxon>
        <taxon>Bacillati</taxon>
        <taxon>Actinomycetota</taxon>
        <taxon>Actinomycetes</taxon>
        <taxon>Kitasatosporales</taxon>
        <taxon>Streptomycetaceae</taxon>
        <taxon>Streptomyces</taxon>
    </lineage>
</organism>
<keyword evidence="12" id="KW-1185">Reference proteome</keyword>
<feature type="site" description="Transition state stabilizer" evidence="9">
    <location>
        <position position="271"/>
    </location>
</feature>
<keyword evidence="2 9" id="KW-0055">Arginine biosynthesis</keyword>
<dbReference type="InterPro" id="IPR004662">
    <property type="entry name" value="AcgluKinase_fam"/>
</dbReference>
<evidence type="ECO:0000256" key="5">
    <source>
        <dbReference type="ARBA" id="ARBA00022741"/>
    </source>
</evidence>
<dbReference type="EMBL" id="JBHSFH010000013">
    <property type="protein sequence ID" value="MFC4496761.1"/>
    <property type="molecule type" value="Genomic_DNA"/>
</dbReference>
<evidence type="ECO:0000256" key="4">
    <source>
        <dbReference type="ARBA" id="ARBA00022679"/>
    </source>
</evidence>
<dbReference type="InterPro" id="IPR001057">
    <property type="entry name" value="Glu/AcGlu_kinase"/>
</dbReference>
<dbReference type="SUPFAM" id="SSF53633">
    <property type="entry name" value="Carbamate kinase-like"/>
    <property type="match status" value="1"/>
</dbReference>
<dbReference type="PANTHER" id="PTHR23342">
    <property type="entry name" value="N-ACETYLGLUTAMATE SYNTHASE"/>
    <property type="match status" value="1"/>
</dbReference>
<evidence type="ECO:0000256" key="7">
    <source>
        <dbReference type="ARBA" id="ARBA00022840"/>
    </source>
</evidence>
<gene>
    <name evidence="9 11" type="primary">argB</name>
    <name evidence="11" type="ORF">ACFPA8_21750</name>
</gene>
<evidence type="ECO:0000313" key="12">
    <source>
        <dbReference type="Proteomes" id="UP001595997"/>
    </source>
</evidence>
<reference evidence="12" key="1">
    <citation type="journal article" date="2019" name="Int. J. Syst. Evol. Microbiol.">
        <title>The Global Catalogue of Microorganisms (GCM) 10K type strain sequencing project: providing services to taxonomists for standard genome sequencing and annotation.</title>
        <authorList>
            <consortium name="The Broad Institute Genomics Platform"/>
            <consortium name="The Broad Institute Genome Sequencing Center for Infectious Disease"/>
            <person name="Wu L."/>
            <person name="Ma J."/>
        </authorList>
    </citation>
    <scope>NUCLEOTIDE SEQUENCE [LARGE SCALE GENOMIC DNA]</scope>
    <source>
        <strain evidence="12">CGMCC 4.7357</strain>
    </source>
</reference>
<dbReference type="InterPro" id="IPR037528">
    <property type="entry name" value="ArgB"/>
</dbReference>
<dbReference type="InterPro" id="IPR041727">
    <property type="entry name" value="NAGK-C"/>
</dbReference>
<comment type="function">
    <text evidence="9">Catalyzes the ATP-dependent phosphorylation of N-acetyl-L-glutamate.</text>
</comment>
<dbReference type="InterPro" id="IPR001048">
    <property type="entry name" value="Asp/Glu/Uridylate_kinase"/>
</dbReference>
<dbReference type="Gene3D" id="3.40.1160.10">
    <property type="entry name" value="Acetylglutamate kinase-like"/>
    <property type="match status" value="1"/>
</dbReference>
<dbReference type="InterPro" id="IPR036393">
    <property type="entry name" value="AceGlu_kinase-like_sf"/>
</dbReference>
<keyword evidence="5 9" id="KW-0547">Nucleotide-binding</keyword>
<dbReference type="PRINTS" id="PR00474">
    <property type="entry name" value="GLU5KINASE"/>
</dbReference>
<evidence type="ECO:0000259" key="10">
    <source>
        <dbReference type="Pfam" id="PF00696"/>
    </source>
</evidence>
<dbReference type="HAMAP" id="MF_00082">
    <property type="entry name" value="ArgB"/>
    <property type="match status" value="1"/>
</dbReference>
<comment type="subcellular location">
    <subcellularLocation>
        <location evidence="9">Cytoplasm</location>
    </subcellularLocation>
</comment>
<evidence type="ECO:0000256" key="1">
    <source>
        <dbReference type="ARBA" id="ARBA00004828"/>
    </source>
</evidence>
<feature type="binding site" evidence="9">
    <location>
        <begin position="81"/>
        <end position="82"/>
    </location>
    <ligand>
        <name>substrate</name>
    </ligand>
</feature>
<keyword evidence="3 9" id="KW-0028">Amino-acid biosynthesis</keyword>
<feature type="domain" description="Aspartate/glutamate/uridylate kinase" evidence="10">
    <location>
        <begin position="42"/>
        <end position="289"/>
    </location>
</feature>
<dbReference type="GO" id="GO:0003991">
    <property type="term" value="F:acetylglutamate kinase activity"/>
    <property type="evidence" value="ECO:0007669"/>
    <property type="project" value="UniProtKB-EC"/>
</dbReference>
<sequence>MSTSMTPAGTSSVPAARKHTALPKARTLIEALPWLTRHNGRTVVIKFGGNAMVDEELKGAFAQDVVFLRQAGLRPVVVHGGGPQISAQLEKLGLESEFKAGLRVTTPETMDVVRMVLAGQVQRELVNLLNQHGPLAVGMTGEDAHIMAATKRYATVDGRPVDIGRVGDIESIETGAIQALLDDGRIPVISSIARSADDESGGSGGSGVYNVNADTAAAALAAALGAETLMVLTDVEGLYADWPHSDEVISELTAAELEELLPGLASGMVPKMEGCLHAVRNGVRTARVLDGRVQHAILLEIFTDEGIGTMVVPDKREGEPTP</sequence>
<evidence type="ECO:0000256" key="2">
    <source>
        <dbReference type="ARBA" id="ARBA00022571"/>
    </source>
</evidence>
<feature type="binding site" evidence="9">
    <location>
        <position position="210"/>
    </location>
    <ligand>
        <name>substrate</name>
    </ligand>
</feature>
<keyword evidence="9" id="KW-0963">Cytoplasm</keyword>
<accession>A0ABV9AD32</accession>
<evidence type="ECO:0000313" key="11">
    <source>
        <dbReference type="EMBL" id="MFC4496761.1"/>
    </source>
</evidence>
<evidence type="ECO:0000256" key="3">
    <source>
        <dbReference type="ARBA" id="ARBA00022605"/>
    </source>
</evidence>
<proteinExistence type="inferred from homology"/>
<dbReference type="Proteomes" id="UP001595997">
    <property type="component" value="Unassembled WGS sequence"/>
</dbReference>
<keyword evidence="7 9" id="KW-0067">ATP-binding</keyword>
<dbReference type="CDD" id="cd04250">
    <property type="entry name" value="AAK_NAGK-C"/>
    <property type="match status" value="1"/>
</dbReference>